<dbReference type="Proteomes" id="UP000054477">
    <property type="component" value="Unassembled WGS sequence"/>
</dbReference>
<organism evidence="1 2">
    <name type="scientific">Laccaria amethystina LaAM-08-1</name>
    <dbReference type="NCBI Taxonomy" id="1095629"/>
    <lineage>
        <taxon>Eukaryota</taxon>
        <taxon>Fungi</taxon>
        <taxon>Dikarya</taxon>
        <taxon>Basidiomycota</taxon>
        <taxon>Agaricomycotina</taxon>
        <taxon>Agaricomycetes</taxon>
        <taxon>Agaricomycetidae</taxon>
        <taxon>Agaricales</taxon>
        <taxon>Agaricineae</taxon>
        <taxon>Hydnangiaceae</taxon>
        <taxon>Laccaria</taxon>
    </lineage>
</organism>
<name>A0A0C9X5R5_9AGAR</name>
<accession>A0A0C9X5R5</accession>
<reference evidence="2" key="2">
    <citation type="submission" date="2015-01" db="EMBL/GenBank/DDBJ databases">
        <title>Evolutionary Origins and Diversification of the Mycorrhizal Mutualists.</title>
        <authorList>
            <consortium name="DOE Joint Genome Institute"/>
            <consortium name="Mycorrhizal Genomics Consortium"/>
            <person name="Kohler A."/>
            <person name="Kuo A."/>
            <person name="Nagy L.G."/>
            <person name="Floudas D."/>
            <person name="Copeland A."/>
            <person name="Barry K.W."/>
            <person name="Cichocki N."/>
            <person name="Veneault-Fourrey C."/>
            <person name="LaButti K."/>
            <person name="Lindquist E.A."/>
            <person name="Lipzen A."/>
            <person name="Lundell T."/>
            <person name="Morin E."/>
            <person name="Murat C."/>
            <person name="Riley R."/>
            <person name="Ohm R."/>
            <person name="Sun H."/>
            <person name="Tunlid A."/>
            <person name="Henrissat B."/>
            <person name="Grigoriev I.V."/>
            <person name="Hibbett D.S."/>
            <person name="Martin F."/>
        </authorList>
    </citation>
    <scope>NUCLEOTIDE SEQUENCE [LARGE SCALE GENOMIC DNA]</scope>
    <source>
        <strain evidence="2">LaAM-08-1</strain>
    </source>
</reference>
<sequence length="155" mass="17187">MKVQTLDTSASPHGPIVMHPLNATLFRGVSSSVLIYDGFKDEHAITAQQILAEVQSLMASKNSTSVALVYFRCKHICPSYFIGCLGRSFPRRRLGCTRRVDLNICLLAHLSRLSPMGLLVLEMLLSHSSSMKRFLICGVSITDLILSLLLFSEDF</sequence>
<evidence type="ECO:0000313" key="1">
    <source>
        <dbReference type="EMBL" id="KIK07490.1"/>
    </source>
</evidence>
<reference evidence="1 2" key="1">
    <citation type="submission" date="2014-04" db="EMBL/GenBank/DDBJ databases">
        <authorList>
            <consortium name="DOE Joint Genome Institute"/>
            <person name="Kuo A."/>
            <person name="Kohler A."/>
            <person name="Nagy L.G."/>
            <person name="Floudas D."/>
            <person name="Copeland A."/>
            <person name="Barry K.W."/>
            <person name="Cichocki N."/>
            <person name="Veneault-Fourrey C."/>
            <person name="LaButti K."/>
            <person name="Lindquist E.A."/>
            <person name="Lipzen A."/>
            <person name="Lundell T."/>
            <person name="Morin E."/>
            <person name="Murat C."/>
            <person name="Sun H."/>
            <person name="Tunlid A."/>
            <person name="Henrissat B."/>
            <person name="Grigoriev I.V."/>
            <person name="Hibbett D.S."/>
            <person name="Martin F."/>
            <person name="Nordberg H.P."/>
            <person name="Cantor M.N."/>
            <person name="Hua S.X."/>
        </authorList>
    </citation>
    <scope>NUCLEOTIDE SEQUENCE [LARGE SCALE GENOMIC DNA]</scope>
    <source>
        <strain evidence="1 2">LaAM-08-1</strain>
    </source>
</reference>
<dbReference type="EMBL" id="KN838547">
    <property type="protein sequence ID" value="KIK07490.1"/>
    <property type="molecule type" value="Genomic_DNA"/>
</dbReference>
<proteinExistence type="predicted"/>
<protein>
    <submittedName>
        <fullName evidence="1">Uncharacterized protein</fullName>
    </submittedName>
</protein>
<dbReference type="HOGENOM" id="CLU_1695757_0_0_1"/>
<dbReference type="AlphaFoldDB" id="A0A0C9X5R5"/>
<gene>
    <name evidence="1" type="ORF">K443DRAFT_187222</name>
</gene>
<keyword evidence="2" id="KW-1185">Reference proteome</keyword>
<evidence type="ECO:0000313" key="2">
    <source>
        <dbReference type="Proteomes" id="UP000054477"/>
    </source>
</evidence>
<dbReference type="OrthoDB" id="438440at2759"/>